<gene>
    <name evidence="2" type="ORF">FKZ61_04690</name>
</gene>
<dbReference type="PANTHER" id="PTHR12110:SF41">
    <property type="entry name" value="INOSOSE DEHYDRATASE"/>
    <property type="match status" value="1"/>
</dbReference>
<dbReference type="EMBL" id="VIGC01000005">
    <property type="protein sequence ID" value="TQE96941.1"/>
    <property type="molecule type" value="Genomic_DNA"/>
</dbReference>
<comment type="caution">
    <text evidence="2">The sequence shown here is derived from an EMBL/GenBank/DDBJ whole genome shotgun (WGS) entry which is preliminary data.</text>
</comment>
<evidence type="ECO:0000259" key="1">
    <source>
        <dbReference type="Pfam" id="PF01261"/>
    </source>
</evidence>
<dbReference type="InterPro" id="IPR050312">
    <property type="entry name" value="IolE/XylAMocC-like"/>
</dbReference>
<proteinExistence type="predicted"/>
<dbReference type="PANTHER" id="PTHR12110">
    <property type="entry name" value="HYDROXYPYRUVATE ISOMERASE"/>
    <property type="match status" value="1"/>
</dbReference>
<dbReference type="Pfam" id="PF01261">
    <property type="entry name" value="AP_endonuc_2"/>
    <property type="match status" value="1"/>
</dbReference>
<feature type="domain" description="Xylose isomerase-like TIM barrel" evidence="1">
    <location>
        <begin position="25"/>
        <end position="255"/>
    </location>
</feature>
<dbReference type="OrthoDB" id="9798407at2"/>
<reference evidence="2 3" key="1">
    <citation type="submission" date="2019-06" db="EMBL/GenBank/DDBJ databases">
        <title>Genome sequence of Litorilinea aerophila BAA-2444.</title>
        <authorList>
            <person name="Maclea K.S."/>
            <person name="Maurais E.G."/>
            <person name="Iannazzi L.C."/>
        </authorList>
    </citation>
    <scope>NUCLEOTIDE SEQUENCE [LARGE SCALE GENOMIC DNA]</scope>
    <source>
        <strain evidence="2 3">ATCC BAA-2444</strain>
    </source>
</reference>
<dbReference type="AlphaFoldDB" id="A0A540VJM6"/>
<dbReference type="Gene3D" id="3.20.20.150">
    <property type="entry name" value="Divalent-metal-dependent TIM barrel enzymes"/>
    <property type="match status" value="1"/>
</dbReference>
<name>A0A540VJM6_9CHLR</name>
<evidence type="ECO:0000313" key="3">
    <source>
        <dbReference type="Proteomes" id="UP000317371"/>
    </source>
</evidence>
<dbReference type="InterPro" id="IPR013022">
    <property type="entry name" value="Xyl_isomerase-like_TIM-brl"/>
</dbReference>
<organism evidence="2 3">
    <name type="scientific">Litorilinea aerophila</name>
    <dbReference type="NCBI Taxonomy" id="1204385"/>
    <lineage>
        <taxon>Bacteria</taxon>
        <taxon>Bacillati</taxon>
        <taxon>Chloroflexota</taxon>
        <taxon>Caldilineae</taxon>
        <taxon>Caldilineales</taxon>
        <taxon>Caldilineaceae</taxon>
        <taxon>Litorilinea</taxon>
    </lineage>
</organism>
<protein>
    <submittedName>
        <fullName evidence="2">TIM barrel protein</fullName>
    </submittedName>
</protein>
<evidence type="ECO:0000313" key="2">
    <source>
        <dbReference type="EMBL" id="TQE96941.1"/>
    </source>
</evidence>
<dbReference type="RefSeq" id="WP_141608926.1">
    <property type="nucleotide sequence ID" value="NZ_VIGC02000005.1"/>
</dbReference>
<dbReference type="InParanoid" id="A0A540VJM6"/>
<sequence>MSSIPIALQLYSVRHELAQDLRGTLQAVAEMGYAGVEFAGPPQHDARDLRALLDEFGLACCGWHTPFALVQDDRLAETVAFHQALGNDKVIVPGIPAELRQTRDDWLRLADFFNRLADKLAPHGLRTGYHNHHVEFQPLEGEAPWDTFFSHTDPAVIMQLDNGNALYGGADVVEIIRRYPGRAVTVHLKPYSRAAGADNPVHGFRPLIGEDEIPWEAFFQACESVGGTQWYIVEYESDAYPPLEAVKRCLQALRAMGK</sequence>
<accession>A0A540VJM6</accession>
<dbReference type="InterPro" id="IPR036237">
    <property type="entry name" value="Xyl_isomerase-like_sf"/>
</dbReference>
<dbReference type="SUPFAM" id="SSF51658">
    <property type="entry name" value="Xylose isomerase-like"/>
    <property type="match status" value="1"/>
</dbReference>
<keyword evidence="3" id="KW-1185">Reference proteome</keyword>
<dbReference type="Proteomes" id="UP000317371">
    <property type="component" value="Unassembled WGS sequence"/>
</dbReference>